<gene>
    <name evidence="1" type="ORF">A9K55_000082</name>
</gene>
<dbReference type="EMBL" id="CP023328">
    <property type="protein sequence ID" value="ATY67066.1"/>
    <property type="molecule type" value="Genomic_DNA"/>
</dbReference>
<reference evidence="1 2" key="1">
    <citation type="journal article" date="2017" name="BMC Genomics">
        <title>Chromosome level assembly and secondary metabolite potential of the parasitic fungus Cordyceps militaris.</title>
        <authorList>
            <person name="Kramer G.J."/>
            <person name="Nodwell J.R."/>
        </authorList>
    </citation>
    <scope>NUCLEOTIDE SEQUENCE [LARGE SCALE GENOMIC DNA]</scope>
    <source>
        <strain evidence="1 2">ATCC 34164</strain>
    </source>
</reference>
<dbReference type="AlphaFoldDB" id="A0A2H4SVE0"/>
<dbReference type="VEuPathDB" id="FungiDB:CCM_07384"/>
<organism evidence="1 2">
    <name type="scientific">Cordyceps militaris</name>
    <name type="common">Caterpillar fungus</name>
    <name type="synonym">Clavaria militaris</name>
    <dbReference type="NCBI Taxonomy" id="73501"/>
    <lineage>
        <taxon>Eukaryota</taxon>
        <taxon>Fungi</taxon>
        <taxon>Dikarya</taxon>
        <taxon>Ascomycota</taxon>
        <taxon>Pezizomycotina</taxon>
        <taxon>Sordariomycetes</taxon>
        <taxon>Hypocreomycetidae</taxon>
        <taxon>Hypocreales</taxon>
        <taxon>Cordycipitaceae</taxon>
        <taxon>Cordyceps</taxon>
    </lineage>
</organism>
<protein>
    <submittedName>
        <fullName evidence="1">S33 family peptidase</fullName>
    </submittedName>
</protein>
<evidence type="ECO:0000313" key="1">
    <source>
        <dbReference type="EMBL" id="ATY67066.1"/>
    </source>
</evidence>
<proteinExistence type="predicted"/>
<accession>A0A2H4SVE0</accession>
<dbReference type="VEuPathDB" id="FungiDB:A9K55_000082"/>
<name>A0A2H4SVE0_CORMI</name>
<dbReference type="Proteomes" id="UP000323067">
    <property type="component" value="Chromosome i"/>
</dbReference>
<sequence length="248" mass="26757">MFGTLAVSIDYPHVSRSAGKTFTVPLVRLRGSNYAAHNVLPSPGRPGGTGAEFLQRVLADTETQRTRQVRFDGDADRVIERCVGNCAQVCAADMGDYGTALGAALATMLSESLERVIMDDVLYNFMHYGEPASRSFSEADANASAGFFDECASAASDCRLSGFRRTGQDIQRNVTSSLKQHGPIPVCTNSTAFSIVSYYSLIGGSFLALFSSKMWFSLADNLAQPLSGDATGAFAGMPDRKYRQRSQR</sequence>
<evidence type="ECO:0000313" key="2">
    <source>
        <dbReference type="Proteomes" id="UP000323067"/>
    </source>
</evidence>